<evidence type="ECO:0000313" key="3">
    <source>
        <dbReference type="Proteomes" id="UP000008281"/>
    </source>
</evidence>
<reference evidence="2" key="1">
    <citation type="submission" date="2007-07" db="EMBL/GenBank/DDBJ databases">
        <title>PCAP assembly of the Caenorhabditis remanei genome.</title>
        <authorList>
            <consortium name="The Caenorhabditis remanei Sequencing Consortium"/>
            <person name="Wilson R.K."/>
        </authorList>
    </citation>
    <scope>NUCLEOTIDE SEQUENCE [LARGE SCALE GENOMIC DNA]</scope>
    <source>
        <strain evidence="2">PB4641</strain>
    </source>
</reference>
<organism evidence="3">
    <name type="scientific">Caenorhabditis remanei</name>
    <name type="common">Caenorhabditis vulgaris</name>
    <dbReference type="NCBI Taxonomy" id="31234"/>
    <lineage>
        <taxon>Eukaryota</taxon>
        <taxon>Metazoa</taxon>
        <taxon>Ecdysozoa</taxon>
        <taxon>Nematoda</taxon>
        <taxon>Chromadorea</taxon>
        <taxon>Rhabditida</taxon>
        <taxon>Rhabditina</taxon>
        <taxon>Rhabditomorpha</taxon>
        <taxon>Rhabditoidea</taxon>
        <taxon>Rhabditidae</taxon>
        <taxon>Peloderinae</taxon>
        <taxon>Caenorhabditis</taxon>
    </lineage>
</organism>
<dbReference type="EMBL" id="DS268459">
    <property type="protein sequence ID" value="EFP05943.1"/>
    <property type="molecule type" value="Genomic_DNA"/>
</dbReference>
<proteinExistence type="predicted"/>
<dbReference type="Pfam" id="PF01827">
    <property type="entry name" value="FTH"/>
    <property type="match status" value="1"/>
</dbReference>
<dbReference type="InParanoid" id="E3MNC4"/>
<sequence>MSISEGFEQYNIDEIAEMDQWKQAKHLGLRVYGTGLPPIEHFLNVSSIEAYFGSIYLTDLVNLCDVIFIFSDKLHIIEFQSVSK</sequence>
<accession>E3MNC4</accession>
<keyword evidence="3" id="KW-1185">Reference proteome</keyword>
<feature type="domain" description="DUF38" evidence="1">
    <location>
        <begin position="3"/>
        <end position="80"/>
    </location>
</feature>
<evidence type="ECO:0000259" key="1">
    <source>
        <dbReference type="Pfam" id="PF01827"/>
    </source>
</evidence>
<dbReference type="HOGENOM" id="CLU_2529607_0_0_1"/>
<evidence type="ECO:0000313" key="2">
    <source>
        <dbReference type="EMBL" id="EFP05943.1"/>
    </source>
</evidence>
<dbReference type="AlphaFoldDB" id="E3MNC4"/>
<protein>
    <recommendedName>
        <fullName evidence="1">DUF38 domain-containing protein</fullName>
    </recommendedName>
</protein>
<dbReference type="InterPro" id="IPR002900">
    <property type="entry name" value="DUF38/FTH_CAE_spp"/>
</dbReference>
<gene>
    <name evidence="2" type="ORF">CRE_04989</name>
</gene>
<dbReference type="Proteomes" id="UP000008281">
    <property type="component" value="Unassembled WGS sequence"/>
</dbReference>
<name>E3MNC4_CAERE</name>